<dbReference type="RefSeq" id="WP_146851219.1">
    <property type="nucleotide sequence ID" value="NZ_BKAG01000019.1"/>
</dbReference>
<evidence type="ECO:0000313" key="1">
    <source>
        <dbReference type="EMBL" id="GEP43650.1"/>
    </source>
</evidence>
<dbReference type="AlphaFoldDB" id="A0A512MA86"/>
<reference evidence="1 2" key="1">
    <citation type="submission" date="2019-07" db="EMBL/GenBank/DDBJ databases">
        <title>Whole genome shotgun sequence of Brevifollis gellanilyticus NBRC 108608.</title>
        <authorList>
            <person name="Hosoyama A."/>
            <person name="Uohara A."/>
            <person name="Ohji S."/>
            <person name="Ichikawa N."/>
        </authorList>
    </citation>
    <scope>NUCLEOTIDE SEQUENCE [LARGE SCALE GENOMIC DNA]</scope>
    <source>
        <strain evidence="1 2">NBRC 108608</strain>
    </source>
</reference>
<protein>
    <submittedName>
        <fullName evidence="1">Uncharacterized protein</fullName>
    </submittedName>
</protein>
<proteinExistence type="predicted"/>
<name>A0A512MA86_9BACT</name>
<evidence type="ECO:0000313" key="2">
    <source>
        <dbReference type="Proteomes" id="UP000321577"/>
    </source>
</evidence>
<sequence>MNATAEQLDLYLQKADPASANAVEQMVRSLLERFKPVPPQPGQPAARPYKMKTYSMGTFQPGIDSHKLGQLPEDF</sequence>
<comment type="caution">
    <text evidence="1">The sequence shown here is derived from an EMBL/GenBank/DDBJ whole genome shotgun (WGS) entry which is preliminary data.</text>
</comment>
<dbReference type="Proteomes" id="UP000321577">
    <property type="component" value="Unassembled WGS sequence"/>
</dbReference>
<gene>
    <name evidence="1" type="ORF">BGE01nite_29410</name>
</gene>
<keyword evidence="2" id="KW-1185">Reference proteome</keyword>
<accession>A0A512MA86</accession>
<dbReference type="EMBL" id="BKAG01000019">
    <property type="protein sequence ID" value="GEP43650.1"/>
    <property type="molecule type" value="Genomic_DNA"/>
</dbReference>
<organism evidence="1 2">
    <name type="scientific">Brevifollis gellanilyticus</name>
    <dbReference type="NCBI Taxonomy" id="748831"/>
    <lineage>
        <taxon>Bacteria</taxon>
        <taxon>Pseudomonadati</taxon>
        <taxon>Verrucomicrobiota</taxon>
        <taxon>Verrucomicrobiia</taxon>
        <taxon>Verrucomicrobiales</taxon>
        <taxon>Verrucomicrobiaceae</taxon>
    </lineage>
</organism>